<keyword evidence="1" id="KW-1133">Transmembrane helix</keyword>
<proteinExistence type="predicted"/>
<keyword evidence="1" id="KW-0812">Transmembrane</keyword>
<evidence type="ECO:0000313" key="4">
    <source>
        <dbReference type="Proteomes" id="UP000034521"/>
    </source>
</evidence>
<evidence type="ECO:0000259" key="2">
    <source>
        <dbReference type="Pfam" id="PF01757"/>
    </source>
</evidence>
<dbReference type="GO" id="GO:0016020">
    <property type="term" value="C:membrane"/>
    <property type="evidence" value="ECO:0007669"/>
    <property type="project" value="TreeGrafter"/>
</dbReference>
<name>A0A0G1IR84_9BACT</name>
<sequence>MKGLEKQSTGIKAAAPESYVIPYLTGLKGYAILGIFLIHVGEGFRHIGIYASRFVDFGKNGIVIFFIVSALTVTLSISRKFEFTSYVVRRFIRLAGPYYIVLFFTIIFKLSIEDTAVRFKSILTHLTFTNMNFIAQEYQNSILGVEWTLPIQFWYYFIIPLMYVFLRLRHSSLFLFITGIYLFFHQMLIAYVGPNGFDWSMQKFFLTYAVGVSLYAVLFLKNNKLGLLVTATLTLLYLFLNTIDVSEKKYFFALFILFTYQMIRDGVLLIEKRKFIQRCCRVLLLFDLPILIGLLLRYVGRPHNLSSIFITFWCALVIIAAKKRTTVTKILLENRYILFFGKISYSMYLWQYPVVRLYEKVVPDQPDFILRFIIVLGATILISFVSYTFVEKPLNILLHTLKKTQ</sequence>
<evidence type="ECO:0000256" key="1">
    <source>
        <dbReference type="SAM" id="Phobius"/>
    </source>
</evidence>
<feature type="transmembrane region" description="Helical" evidence="1">
    <location>
        <begin position="282"/>
        <end position="299"/>
    </location>
</feature>
<dbReference type="GO" id="GO:0000271">
    <property type="term" value="P:polysaccharide biosynthetic process"/>
    <property type="evidence" value="ECO:0007669"/>
    <property type="project" value="TreeGrafter"/>
</dbReference>
<feature type="transmembrane region" description="Helical" evidence="1">
    <location>
        <begin position="91"/>
        <end position="112"/>
    </location>
</feature>
<reference evidence="3 4" key="1">
    <citation type="journal article" date="2015" name="Nature">
        <title>rRNA introns, odd ribosomes, and small enigmatic genomes across a large radiation of phyla.</title>
        <authorList>
            <person name="Brown C.T."/>
            <person name="Hug L.A."/>
            <person name="Thomas B.C."/>
            <person name="Sharon I."/>
            <person name="Castelle C.J."/>
            <person name="Singh A."/>
            <person name="Wilkins M.J."/>
            <person name="Williams K.H."/>
            <person name="Banfield J.F."/>
        </authorList>
    </citation>
    <scope>NUCLEOTIDE SEQUENCE [LARGE SCALE GENOMIC DNA]</scope>
</reference>
<feature type="transmembrane region" description="Helical" evidence="1">
    <location>
        <begin position="173"/>
        <end position="193"/>
    </location>
</feature>
<feature type="transmembrane region" description="Helical" evidence="1">
    <location>
        <begin position="249"/>
        <end position="270"/>
    </location>
</feature>
<feature type="transmembrane region" description="Helical" evidence="1">
    <location>
        <begin position="61"/>
        <end position="79"/>
    </location>
</feature>
<evidence type="ECO:0000313" key="3">
    <source>
        <dbReference type="EMBL" id="KKT61635.1"/>
    </source>
</evidence>
<comment type="caution">
    <text evidence="3">The sequence shown here is derived from an EMBL/GenBank/DDBJ whole genome shotgun (WGS) entry which is preliminary data.</text>
</comment>
<feature type="transmembrane region" description="Helical" evidence="1">
    <location>
        <begin position="20"/>
        <end position="41"/>
    </location>
</feature>
<dbReference type="EMBL" id="LCIQ01000001">
    <property type="protein sequence ID" value="KKT61635.1"/>
    <property type="molecule type" value="Genomic_DNA"/>
</dbReference>
<keyword evidence="1" id="KW-0472">Membrane</keyword>
<dbReference type="InterPro" id="IPR050879">
    <property type="entry name" value="Acyltransferase_3"/>
</dbReference>
<feature type="transmembrane region" description="Helical" evidence="1">
    <location>
        <begin position="333"/>
        <end position="350"/>
    </location>
</feature>
<accession>A0A0G1IR84</accession>
<feature type="domain" description="Acyltransferase 3" evidence="2">
    <location>
        <begin position="22"/>
        <end position="387"/>
    </location>
</feature>
<dbReference type="AlphaFoldDB" id="A0A0G1IR84"/>
<organism evidence="3 4">
    <name type="scientific">Candidatus Gottesmanbacteria bacterium GW2011_GWA1_44_24b</name>
    <dbReference type="NCBI Taxonomy" id="1618437"/>
    <lineage>
        <taxon>Bacteria</taxon>
        <taxon>Candidatus Gottesmaniibacteriota</taxon>
    </lineage>
</organism>
<dbReference type="InterPro" id="IPR002656">
    <property type="entry name" value="Acyl_transf_3_dom"/>
</dbReference>
<gene>
    <name evidence="3" type="ORF">UW52_C0001G0073</name>
</gene>
<feature type="transmembrane region" description="Helical" evidence="1">
    <location>
        <begin position="147"/>
        <end position="166"/>
    </location>
</feature>
<feature type="transmembrane region" description="Helical" evidence="1">
    <location>
        <begin position="370"/>
        <end position="390"/>
    </location>
</feature>
<dbReference type="Pfam" id="PF01757">
    <property type="entry name" value="Acyl_transf_3"/>
    <property type="match status" value="1"/>
</dbReference>
<dbReference type="PANTHER" id="PTHR23028">
    <property type="entry name" value="ACETYLTRANSFERASE"/>
    <property type="match status" value="1"/>
</dbReference>
<feature type="transmembrane region" description="Helical" evidence="1">
    <location>
        <begin position="199"/>
        <end position="218"/>
    </location>
</feature>
<dbReference type="Proteomes" id="UP000034521">
    <property type="component" value="Unassembled WGS sequence"/>
</dbReference>
<protein>
    <recommendedName>
        <fullName evidence="2">Acyltransferase 3 domain-containing protein</fullName>
    </recommendedName>
</protein>
<feature type="transmembrane region" description="Helical" evidence="1">
    <location>
        <begin position="225"/>
        <end position="243"/>
    </location>
</feature>
<dbReference type="GO" id="GO:0016747">
    <property type="term" value="F:acyltransferase activity, transferring groups other than amino-acyl groups"/>
    <property type="evidence" value="ECO:0007669"/>
    <property type="project" value="InterPro"/>
</dbReference>
<feature type="transmembrane region" description="Helical" evidence="1">
    <location>
        <begin position="305"/>
        <end position="321"/>
    </location>
</feature>
<dbReference type="PANTHER" id="PTHR23028:SF53">
    <property type="entry name" value="ACYL_TRANSF_3 DOMAIN-CONTAINING PROTEIN"/>
    <property type="match status" value="1"/>
</dbReference>